<keyword evidence="2" id="KW-1185">Reference proteome</keyword>
<organism evidence="1 2">
    <name type="scientific">Trifolium medium</name>
    <dbReference type="NCBI Taxonomy" id="97028"/>
    <lineage>
        <taxon>Eukaryota</taxon>
        <taxon>Viridiplantae</taxon>
        <taxon>Streptophyta</taxon>
        <taxon>Embryophyta</taxon>
        <taxon>Tracheophyta</taxon>
        <taxon>Spermatophyta</taxon>
        <taxon>Magnoliopsida</taxon>
        <taxon>eudicotyledons</taxon>
        <taxon>Gunneridae</taxon>
        <taxon>Pentapetalae</taxon>
        <taxon>rosids</taxon>
        <taxon>fabids</taxon>
        <taxon>Fabales</taxon>
        <taxon>Fabaceae</taxon>
        <taxon>Papilionoideae</taxon>
        <taxon>50 kb inversion clade</taxon>
        <taxon>NPAAA clade</taxon>
        <taxon>Hologalegina</taxon>
        <taxon>IRL clade</taxon>
        <taxon>Trifolieae</taxon>
        <taxon>Trifolium</taxon>
    </lineage>
</organism>
<name>A0A392VEJ9_9FABA</name>
<sequence length="60" mass="6402">MNPREIINLKQRLTKQLLYDEEGKIKNEPDEGEAVGRGLRATVTMSGGSSGGGETGNGIK</sequence>
<comment type="caution">
    <text evidence="1">The sequence shown here is derived from an EMBL/GenBank/DDBJ whole genome shotgun (WGS) entry which is preliminary data.</text>
</comment>
<reference evidence="1 2" key="1">
    <citation type="journal article" date="2018" name="Front. Plant Sci.">
        <title>Red Clover (Trifolium pratense) and Zigzag Clover (T. medium) - A Picture of Genomic Similarities and Differences.</title>
        <authorList>
            <person name="Dluhosova J."/>
            <person name="Istvanek J."/>
            <person name="Nedelnik J."/>
            <person name="Repkova J."/>
        </authorList>
    </citation>
    <scope>NUCLEOTIDE SEQUENCE [LARGE SCALE GENOMIC DNA]</scope>
    <source>
        <strain evidence="2">cv. 10/8</strain>
        <tissue evidence="1">Leaf</tissue>
    </source>
</reference>
<dbReference type="AlphaFoldDB" id="A0A392VEJ9"/>
<proteinExistence type="predicted"/>
<evidence type="ECO:0000313" key="2">
    <source>
        <dbReference type="Proteomes" id="UP000265520"/>
    </source>
</evidence>
<accession>A0A392VEJ9</accession>
<protein>
    <submittedName>
        <fullName evidence="1">Uncharacterized protein</fullName>
    </submittedName>
</protein>
<dbReference type="EMBL" id="LXQA011122026">
    <property type="protein sequence ID" value="MCI85709.1"/>
    <property type="molecule type" value="Genomic_DNA"/>
</dbReference>
<feature type="non-terminal residue" evidence="1">
    <location>
        <position position="60"/>
    </location>
</feature>
<dbReference type="Proteomes" id="UP000265520">
    <property type="component" value="Unassembled WGS sequence"/>
</dbReference>
<evidence type="ECO:0000313" key="1">
    <source>
        <dbReference type="EMBL" id="MCI85709.1"/>
    </source>
</evidence>